<evidence type="ECO:0000313" key="3">
    <source>
        <dbReference type="Proteomes" id="UP000218811"/>
    </source>
</evidence>
<organism evidence="2 3">
    <name type="scientific">Wolfiporia cocos (strain MD-104)</name>
    <name type="common">Brown rot fungus</name>
    <dbReference type="NCBI Taxonomy" id="742152"/>
    <lineage>
        <taxon>Eukaryota</taxon>
        <taxon>Fungi</taxon>
        <taxon>Dikarya</taxon>
        <taxon>Basidiomycota</taxon>
        <taxon>Agaricomycotina</taxon>
        <taxon>Agaricomycetes</taxon>
        <taxon>Polyporales</taxon>
        <taxon>Phaeolaceae</taxon>
        <taxon>Wolfiporia</taxon>
    </lineage>
</organism>
<gene>
    <name evidence="2" type="ORF">WOLCODRAFT_61786</name>
</gene>
<dbReference type="OMA" id="ESKICET"/>
<dbReference type="OrthoDB" id="422086at2759"/>
<name>A0A2H3JBX8_WOLCO</name>
<keyword evidence="3" id="KW-1185">Reference proteome</keyword>
<dbReference type="Gene3D" id="1.20.120.1630">
    <property type="match status" value="1"/>
</dbReference>
<dbReference type="EMBL" id="KB467831">
    <property type="protein sequence ID" value="PCH33457.1"/>
    <property type="molecule type" value="Genomic_DNA"/>
</dbReference>
<feature type="transmembrane region" description="Helical" evidence="1">
    <location>
        <begin position="53"/>
        <end position="77"/>
    </location>
</feature>
<protein>
    <recommendedName>
        <fullName evidence="4">Protein-S-isoprenylcysteine O-methyltransferase</fullName>
    </recommendedName>
</protein>
<reference evidence="2 3" key="1">
    <citation type="journal article" date="2012" name="Science">
        <title>The Paleozoic origin of enzymatic lignin decomposition reconstructed from 31 fungal genomes.</title>
        <authorList>
            <person name="Floudas D."/>
            <person name="Binder M."/>
            <person name="Riley R."/>
            <person name="Barry K."/>
            <person name="Blanchette R.A."/>
            <person name="Henrissat B."/>
            <person name="Martinez A.T."/>
            <person name="Otillar R."/>
            <person name="Spatafora J.W."/>
            <person name="Yadav J.S."/>
            <person name="Aerts A."/>
            <person name="Benoit I."/>
            <person name="Boyd A."/>
            <person name="Carlson A."/>
            <person name="Copeland A."/>
            <person name="Coutinho P.M."/>
            <person name="de Vries R.P."/>
            <person name="Ferreira P."/>
            <person name="Findley K."/>
            <person name="Foster B."/>
            <person name="Gaskell J."/>
            <person name="Glotzer D."/>
            <person name="Gorecki P."/>
            <person name="Heitman J."/>
            <person name="Hesse C."/>
            <person name="Hori C."/>
            <person name="Igarashi K."/>
            <person name="Jurgens J.A."/>
            <person name="Kallen N."/>
            <person name="Kersten P."/>
            <person name="Kohler A."/>
            <person name="Kuees U."/>
            <person name="Kumar T.K.A."/>
            <person name="Kuo A."/>
            <person name="LaButti K."/>
            <person name="Larrondo L.F."/>
            <person name="Lindquist E."/>
            <person name="Ling A."/>
            <person name="Lombard V."/>
            <person name="Lucas S."/>
            <person name="Lundell T."/>
            <person name="Martin R."/>
            <person name="McLaughlin D.J."/>
            <person name="Morgenstern I."/>
            <person name="Morin E."/>
            <person name="Murat C."/>
            <person name="Nagy L.G."/>
            <person name="Nolan M."/>
            <person name="Ohm R.A."/>
            <person name="Patyshakuliyeva A."/>
            <person name="Rokas A."/>
            <person name="Ruiz-Duenas F.J."/>
            <person name="Sabat G."/>
            <person name="Salamov A."/>
            <person name="Samejima M."/>
            <person name="Schmutz J."/>
            <person name="Slot J.C."/>
            <person name="St John F."/>
            <person name="Stenlid J."/>
            <person name="Sun H."/>
            <person name="Sun S."/>
            <person name="Syed K."/>
            <person name="Tsang A."/>
            <person name="Wiebenga A."/>
            <person name="Young D."/>
            <person name="Pisabarro A."/>
            <person name="Eastwood D.C."/>
            <person name="Martin F."/>
            <person name="Cullen D."/>
            <person name="Grigoriev I.V."/>
            <person name="Hibbett D.S."/>
        </authorList>
    </citation>
    <scope>NUCLEOTIDE SEQUENCE [LARGE SCALE GENOMIC DNA]</scope>
    <source>
        <strain evidence="2 3">MD-104</strain>
    </source>
</reference>
<keyword evidence="1" id="KW-0472">Membrane</keyword>
<feature type="non-terminal residue" evidence="2">
    <location>
        <position position="1"/>
    </location>
</feature>
<keyword evidence="1" id="KW-0812">Transmembrane</keyword>
<accession>A0A2H3JBX8</accession>
<evidence type="ECO:0000256" key="1">
    <source>
        <dbReference type="SAM" id="Phobius"/>
    </source>
</evidence>
<sequence length="120" mass="13197">CYCTLGHHFTFVFTVWTGHVIICDTYSTVCHPSYIAAIFGCIGMLLVQLGDGLWWATCGASTTLIGQIVVVILLASVGSSPPIIQSRGLHFADDVLRKEFGTQWEKWANLTPYCLIPGIY</sequence>
<keyword evidence="1" id="KW-1133">Transmembrane helix</keyword>
<proteinExistence type="predicted"/>
<dbReference type="Proteomes" id="UP000218811">
    <property type="component" value="Unassembled WGS sequence"/>
</dbReference>
<dbReference type="AlphaFoldDB" id="A0A2H3JBX8"/>
<evidence type="ECO:0000313" key="2">
    <source>
        <dbReference type="EMBL" id="PCH33457.1"/>
    </source>
</evidence>
<evidence type="ECO:0008006" key="4">
    <source>
        <dbReference type="Google" id="ProtNLM"/>
    </source>
</evidence>